<sequence>MAETEWPEGDALRVALARGDRALGRTAPILGHLLSARDQSLFSDAIVARVRGMLIHLAWQILRIQAEATGRKGREQFAAEQGESLAEHFFANPLLVAHCHALAMEWRLAAALEEEGALDPVLSPLMQTLIGHQDTQIASAAMAAMAAQARFAQAQRRMEMPLAELPGDLLHEALLAWRSFNRDERSDALTRAEGKLRSDFDERAGRLSLLGRLVTTLGSGASAALAIDQGGVALFLSALALRSGQSRDIVALATNEQQAARLALCLRAVGLKPQEVEAQLLRIHPHELPPQGLEQIGTREAAQLLAQATSLGLVRDGT</sequence>
<dbReference type="Proteomes" id="UP001235664">
    <property type="component" value="Unassembled WGS sequence"/>
</dbReference>
<reference evidence="1 2" key="1">
    <citation type="submission" date="2023-08" db="EMBL/GenBank/DDBJ databases">
        <title>genomic of DY56.</title>
        <authorList>
            <person name="Wang Y."/>
        </authorList>
    </citation>
    <scope>NUCLEOTIDE SEQUENCE [LARGE SCALE GENOMIC DNA]</scope>
    <source>
        <strain evidence="1 2">DY56-A-20</strain>
    </source>
</reference>
<evidence type="ECO:0000313" key="2">
    <source>
        <dbReference type="Proteomes" id="UP001235664"/>
    </source>
</evidence>
<name>A0ABT9H810_9SPHN</name>
<comment type="caution">
    <text evidence="1">The sequence shown here is derived from an EMBL/GenBank/DDBJ whole genome shotgun (WGS) entry which is preliminary data.</text>
</comment>
<accession>A0ABT9H810</accession>
<proteinExistence type="predicted"/>
<dbReference type="EMBL" id="JAVAIL010000002">
    <property type="protein sequence ID" value="MDP4539460.1"/>
    <property type="molecule type" value="Genomic_DNA"/>
</dbReference>
<gene>
    <name evidence="1" type="ORF">Q9K01_07500</name>
</gene>
<evidence type="ECO:0000313" key="1">
    <source>
        <dbReference type="EMBL" id="MDP4539460.1"/>
    </source>
</evidence>
<dbReference type="RefSeq" id="WP_305929586.1">
    <property type="nucleotide sequence ID" value="NZ_JAVAIL010000002.1"/>
</dbReference>
<protein>
    <recommendedName>
        <fullName evidence="3">DUF2336 domain-containing protein</fullName>
    </recommendedName>
</protein>
<organism evidence="1 2">
    <name type="scientific">Qipengyuania benthica</name>
    <dbReference type="NCBI Taxonomy" id="3067651"/>
    <lineage>
        <taxon>Bacteria</taxon>
        <taxon>Pseudomonadati</taxon>
        <taxon>Pseudomonadota</taxon>
        <taxon>Alphaproteobacteria</taxon>
        <taxon>Sphingomonadales</taxon>
        <taxon>Erythrobacteraceae</taxon>
        <taxon>Qipengyuania</taxon>
    </lineage>
</organism>
<evidence type="ECO:0008006" key="3">
    <source>
        <dbReference type="Google" id="ProtNLM"/>
    </source>
</evidence>
<keyword evidence="2" id="KW-1185">Reference proteome</keyword>